<dbReference type="Proteomes" id="UP000653644">
    <property type="component" value="Unassembled WGS sequence"/>
</dbReference>
<evidence type="ECO:0000256" key="1">
    <source>
        <dbReference type="SAM" id="SignalP"/>
    </source>
</evidence>
<organism evidence="3 4">
    <name type="scientific">Streptomyces canarius</name>
    <dbReference type="NCBI Taxonomy" id="285453"/>
    <lineage>
        <taxon>Bacteria</taxon>
        <taxon>Bacillati</taxon>
        <taxon>Actinomycetota</taxon>
        <taxon>Actinomycetes</taxon>
        <taxon>Kitasatosporales</taxon>
        <taxon>Streptomycetaceae</taxon>
        <taxon>Streptomyces</taxon>
    </lineage>
</organism>
<reference evidence="4" key="1">
    <citation type="journal article" date="2019" name="Int. J. Syst. Evol. Microbiol.">
        <title>The Global Catalogue of Microorganisms (GCM) 10K type strain sequencing project: providing services to taxonomists for standard genome sequencing and annotation.</title>
        <authorList>
            <consortium name="The Broad Institute Genomics Platform"/>
            <consortium name="The Broad Institute Genome Sequencing Center for Infectious Disease"/>
            <person name="Wu L."/>
            <person name="Ma J."/>
        </authorList>
    </citation>
    <scope>NUCLEOTIDE SEQUENCE [LARGE SCALE GENOMIC DNA]</scope>
    <source>
        <strain evidence="4">JCM 4733</strain>
    </source>
</reference>
<proteinExistence type="predicted"/>
<feature type="chain" id="PRO_5045511609" description="Deoxyribonuclease NucA/NucB domain-containing protein" evidence="1">
    <location>
        <begin position="32"/>
        <end position="443"/>
    </location>
</feature>
<gene>
    <name evidence="3" type="ORF">GCM10010345_90800</name>
</gene>
<evidence type="ECO:0000313" key="3">
    <source>
        <dbReference type="EMBL" id="GHA73942.1"/>
    </source>
</evidence>
<feature type="signal peptide" evidence="1">
    <location>
        <begin position="1"/>
        <end position="31"/>
    </location>
</feature>
<dbReference type="InterPro" id="IPR029476">
    <property type="entry name" value="DNase_NucA_NucB"/>
</dbReference>
<keyword evidence="1" id="KW-0732">Signal</keyword>
<comment type="caution">
    <text evidence="3">The sequence shown here is derived from an EMBL/GenBank/DDBJ whole genome shotgun (WGS) entry which is preliminary data.</text>
</comment>
<accession>A0ABQ3DBH2</accession>
<protein>
    <recommendedName>
        <fullName evidence="2">Deoxyribonuclease NucA/NucB domain-containing protein</fullName>
    </recommendedName>
</protein>
<keyword evidence="4" id="KW-1185">Reference proteome</keyword>
<evidence type="ECO:0000313" key="4">
    <source>
        <dbReference type="Proteomes" id="UP000653644"/>
    </source>
</evidence>
<name>A0ABQ3DBH2_9ACTN</name>
<feature type="domain" description="Deoxyribonuclease NucA/NucB" evidence="2">
    <location>
        <begin position="324"/>
        <end position="375"/>
    </location>
</feature>
<dbReference type="EMBL" id="BMVN01000093">
    <property type="protein sequence ID" value="GHA73942.1"/>
    <property type="molecule type" value="Genomic_DNA"/>
</dbReference>
<evidence type="ECO:0000259" key="2">
    <source>
        <dbReference type="Pfam" id="PF14040"/>
    </source>
</evidence>
<sequence>MQVRRGRTFAALISLATAATITLTNAPGAQADVQAPTHGKLIGSFTPQDLASHPVPHLTSLMKASAERCAPLPAGSTARNAGATTACIQVSGSSGSSPAQSSRLGTAQEAAATCSVTSPGSYYYHRHDYCLNSLKVTYTEFNEQNPAEILGTGVLTVSSSAALSASSGQWQESQTVTLAEATGLVKELSVGLTASCNGSCTATVPTAWAGSRLLTLGQSASGSVTYLATPGAGLQSNITTSYDLNVTQPGAVPIVKDVTWSNPRQVRCDTTFANNTSTGCIIPSIRAQLILPLSTYGAAAATYAWAENNLIDHWGADDSPLQRLANENTQTANRTNTCGTGASRSFTPLPATVPDDSCDEYPFAGSYQGGSNGALCADIIPLLQNGVWNFYQDPNAPAVTFNEPCVRGHVPSTQNSAAGGKLGSNNQTERVLDLEKFDVVVTA</sequence>
<dbReference type="Pfam" id="PF14040">
    <property type="entry name" value="DNase_NucA_NucB"/>
    <property type="match status" value="1"/>
</dbReference>